<dbReference type="SUPFAM" id="SSF53474">
    <property type="entry name" value="alpha/beta-Hydrolases"/>
    <property type="match status" value="1"/>
</dbReference>
<name>A0ABW2KMX7_9ACTN</name>
<evidence type="ECO:0000259" key="1">
    <source>
        <dbReference type="Pfam" id="PF12697"/>
    </source>
</evidence>
<evidence type="ECO:0000313" key="3">
    <source>
        <dbReference type="Proteomes" id="UP001596540"/>
    </source>
</evidence>
<dbReference type="GO" id="GO:0016787">
    <property type="term" value="F:hydrolase activity"/>
    <property type="evidence" value="ECO:0007669"/>
    <property type="project" value="UniProtKB-KW"/>
</dbReference>
<dbReference type="Gene3D" id="3.40.50.1820">
    <property type="entry name" value="alpha/beta hydrolase"/>
    <property type="match status" value="1"/>
</dbReference>
<dbReference type="InterPro" id="IPR000073">
    <property type="entry name" value="AB_hydrolase_1"/>
</dbReference>
<proteinExistence type="predicted"/>
<dbReference type="EMBL" id="JBHTBH010000012">
    <property type="protein sequence ID" value="MFC7330512.1"/>
    <property type="molecule type" value="Genomic_DNA"/>
</dbReference>
<dbReference type="InterPro" id="IPR029058">
    <property type="entry name" value="AB_hydrolase_fold"/>
</dbReference>
<dbReference type="InterPro" id="IPR050266">
    <property type="entry name" value="AB_hydrolase_sf"/>
</dbReference>
<reference evidence="3" key="1">
    <citation type="journal article" date="2019" name="Int. J. Syst. Evol. Microbiol.">
        <title>The Global Catalogue of Microorganisms (GCM) 10K type strain sequencing project: providing services to taxonomists for standard genome sequencing and annotation.</title>
        <authorList>
            <consortium name="The Broad Institute Genomics Platform"/>
            <consortium name="The Broad Institute Genome Sequencing Center for Infectious Disease"/>
            <person name="Wu L."/>
            <person name="Ma J."/>
        </authorList>
    </citation>
    <scope>NUCLEOTIDE SEQUENCE [LARGE SCALE GENOMIC DNA]</scope>
    <source>
        <strain evidence="3">CGMCC 4.7382</strain>
    </source>
</reference>
<dbReference type="PANTHER" id="PTHR43798">
    <property type="entry name" value="MONOACYLGLYCEROL LIPASE"/>
    <property type="match status" value="1"/>
</dbReference>
<accession>A0ABW2KMX7</accession>
<comment type="caution">
    <text evidence="2">The sequence shown here is derived from an EMBL/GenBank/DDBJ whole genome shotgun (WGS) entry which is preliminary data.</text>
</comment>
<dbReference type="RefSeq" id="WP_379873154.1">
    <property type="nucleotide sequence ID" value="NZ_JBHTBH010000012.1"/>
</dbReference>
<sequence length="316" mass="33522">MTSRGSGRVEPPGGIGRFTSPAARARFEYHYGKALDGLPERAGLHNIPTRFGRVRVYRFGTAGGPPLVLLHGTGGTSAMWRPNIADLAARRRVYAVDLLGEAGGSEQSAPIRSAADRAAWLAEALDHLEIERAHLVGVSIGGWSAANQAVHAPERIASISLLDPIQTFARMSAGLVLRTIPTIVPLTASWALPRFLRWIDGQGVPPEGDPTGDVIAAALRCYRTALPAPTLFTDDQLRGITVPALALIAGRSVVHDPRRAIERARAFVPDVQAELWPDATHAISGQCAAEVNARVLRFADEVDGRGGSKTAGGAGH</sequence>
<dbReference type="Pfam" id="PF12697">
    <property type="entry name" value="Abhydrolase_6"/>
    <property type="match status" value="1"/>
</dbReference>
<protein>
    <submittedName>
        <fullName evidence="2">Alpha/beta fold hydrolase</fullName>
    </submittedName>
</protein>
<dbReference type="Proteomes" id="UP001596540">
    <property type="component" value="Unassembled WGS sequence"/>
</dbReference>
<keyword evidence="2" id="KW-0378">Hydrolase</keyword>
<organism evidence="2 3">
    <name type="scientific">Marinactinospora rubrisoli</name>
    <dbReference type="NCBI Taxonomy" id="2715399"/>
    <lineage>
        <taxon>Bacteria</taxon>
        <taxon>Bacillati</taxon>
        <taxon>Actinomycetota</taxon>
        <taxon>Actinomycetes</taxon>
        <taxon>Streptosporangiales</taxon>
        <taxon>Nocardiopsidaceae</taxon>
        <taxon>Marinactinospora</taxon>
    </lineage>
</organism>
<keyword evidence="3" id="KW-1185">Reference proteome</keyword>
<gene>
    <name evidence="2" type="ORF">ACFQRF_22545</name>
</gene>
<feature type="domain" description="AB hydrolase-1" evidence="1">
    <location>
        <begin position="67"/>
        <end position="293"/>
    </location>
</feature>
<evidence type="ECO:0000313" key="2">
    <source>
        <dbReference type="EMBL" id="MFC7330512.1"/>
    </source>
</evidence>